<proteinExistence type="predicted"/>
<comment type="caution">
    <text evidence="2">The sequence shown here is derived from an EMBL/GenBank/DDBJ whole genome shotgun (WGS) entry which is preliminary data.</text>
</comment>
<dbReference type="EMBL" id="QHCT01000002">
    <property type="protein sequence ID" value="RHX90846.1"/>
    <property type="molecule type" value="Genomic_DNA"/>
</dbReference>
<feature type="transmembrane region" description="Helical" evidence="1">
    <location>
        <begin position="298"/>
        <end position="318"/>
    </location>
</feature>
<feature type="transmembrane region" description="Helical" evidence="1">
    <location>
        <begin position="392"/>
        <end position="411"/>
    </location>
</feature>
<protein>
    <recommendedName>
        <fullName evidence="4">Dolichyl-phosphate-mannose--protein mannosyltransferase</fullName>
    </recommendedName>
</protein>
<name>A0A396ZAY1_9LEPT</name>
<feature type="transmembrane region" description="Helical" evidence="1">
    <location>
        <begin position="38"/>
        <end position="55"/>
    </location>
</feature>
<feature type="transmembrane region" description="Helical" evidence="1">
    <location>
        <begin position="180"/>
        <end position="198"/>
    </location>
</feature>
<reference evidence="3" key="1">
    <citation type="submission" date="2018-05" db="EMBL/GenBank/DDBJ databases">
        <title>Leptospira yasudae sp. nov. and Leptospira stimsonii sp. nov., two pathogenic species of the genus Leptospira isolated from environmental sources.</title>
        <authorList>
            <person name="Casanovas-Massana A."/>
            <person name="Hamond C."/>
            <person name="Santos L.A."/>
            <person name="Hacker K.P."/>
            <person name="Balassiano I."/>
            <person name="Medeiros M.A."/>
            <person name="Reis M.G."/>
            <person name="Ko A.I."/>
            <person name="Wunder E.A."/>
        </authorList>
    </citation>
    <scope>NUCLEOTIDE SEQUENCE [LARGE SCALE GENOMIC DNA]</scope>
    <source>
        <strain evidence="3">Yale</strain>
    </source>
</reference>
<gene>
    <name evidence="2" type="ORF">DLM75_10765</name>
</gene>
<feature type="transmembrane region" description="Helical" evidence="1">
    <location>
        <begin position="204"/>
        <end position="237"/>
    </location>
</feature>
<dbReference type="Proteomes" id="UP000265798">
    <property type="component" value="Unassembled WGS sequence"/>
</dbReference>
<evidence type="ECO:0000256" key="1">
    <source>
        <dbReference type="SAM" id="Phobius"/>
    </source>
</evidence>
<feature type="transmembrane region" description="Helical" evidence="1">
    <location>
        <begin position="7"/>
        <end position="26"/>
    </location>
</feature>
<feature type="transmembrane region" description="Helical" evidence="1">
    <location>
        <begin position="249"/>
        <end position="269"/>
    </location>
</feature>
<evidence type="ECO:0000313" key="3">
    <source>
        <dbReference type="Proteomes" id="UP000265798"/>
    </source>
</evidence>
<keyword evidence="1" id="KW-0812">Transmembrane</keyword>
<dbReference type="AlphaFoldDB" id="A0A396ZAY1"/>
<organism evidence="2 3">
    <name type="scientific">Leptospira stimsonii</name>
    <dbReference type="NCBI Taxonomy" id="2202203"/>
    <lineage>
        <taxon>Bacteria</taxon>
        <taxon>Pseudomonadati</taxon>
        <taxon>Spirochaetota</taxon>
        <taxon>Spirochaetia</taxon>
        <taxon>Leptospirales</taxon>
        <taxon>Leptospiraceae</taxon>
        <taxon>Leptospira</taxon>
    </lineage>
</organism>
<sequence>MNLLTKEFLWSPYQFAFLGFFLLLYLAESQFRWSRKTVLVACIFVALSLSVYLFGPNLKAKWWLIDDHEIFYFLKSKNSQQNWIQFFEILLNQTEVGSFGNSQRYRSSYYFLRVFETLLWKDNPLLWYSFRLVITALFSFSILKLLTKYFSFSLSILFLLSAYSLRYWSDIFSRMATSETYAVFGISLILIGISNYRNQSPNSIWTYISIAVGVMIAEGSKENFLFLISIPLVILFLERKALNTWSSKIVLTVPIVYAGSILLSLYLFFRKIQVDIYGNSTKASDRLSVFFTFLNNELVIGCTILLGILILLIAFHSIKSKKYSLSFPELIPFFFFGLLLLNFVFYNGIWPTNSRYDFPGLLGYQCAIVFSVYLIVSKVLDLAKVPYPEKNFVTNLILVFFLCSFTPLSGITNLQRDSRFNMKRTQEFTSFLNDFLADKADRFIIFYINQAFDFEPVDSFSRFLNYHDDSRKRMLIVTEVDAESDFKNGLLNYLRTISKDGSLERKIIPFDSKALKGRSCILLLFPPASLKEAPNVPECKTVDVKIVPFQ</sequence>
<accession>A0A396ZAY1</accession>
<feature type="transmembrane region" description="Helical" evidence="1">
    <location>
        <begin position="330"/>
        <end position="349"/>
    </location>
</feature>
<keyword evidence="1" id="KW-0472">Membrane</keyword>
<keyword evidence="1" id="KW-1133">Transmembrane helix</keyword>
<feature type="transmembrane region" description="Helical" evidence="1">
    <location>
        <begin position="361"/>
        <end position="380"/>
    </location>
</feature>
<feature type="transmembrane region" description="Helical" evidence="1">
    <location>
        <begin position="149"/>
        <end position="168"/>
    </location>
</feature>
<evidence type="ECO:0008006" key="4">
    <source>
        <dbReference type="Google" id="ProtNLM"/>
    </source>
</evidence>
<evidence type="ECO:0000313" key="2">
    <source>
        <dbReference type="EMBL" id="RHX90846.1"/>
    </source>
</evidence>
<feature type="transmembrane region" description="Helical" evidence="1">
    <location>
        <begin position="125"/>
        <end position="143"/>
    </location>
</feature>